<evidence type="ECO:0000313" key="1">
    <source>
        <dbReference type="EMBL" id="CAF4865074.1"/>
    </source>
</evidence>
<organism evidence="2 4">
    <name type="scientific">Rotaria magnacalcarata</name>
    <dbReference type="NCBI Taxonomy" id="392030"/>
    <lineage>
        <taxon>Eukaryota</taxon>
        <taxon>Metazoa</taxon>
        <taxon>Spiralia</taxon>
        <taxon>Gnathifera</taxon>
        <taxon>Rotifera</taxon>
        <taxon>Eurotatoria</taxon>
        <taxon>Bdelloidea</taxon>
        <taxon>Philodinida</taxon>
        <taxon>Philodinidae</taxon>
        <taxon>Rotaria</taxon>
    </lineage>
</organism>
<sequence>APLHESSKQQSSSNDVLTERQLQTAFLPSANVELVTDQFGTLNVTPKVTMRVG</sequence>
<comment type="caution">
    <text evidence="2">The sequence shown here is derived from an EMBL/GenBank/DDBJ whole genome shotgun (WGS) entry which is preliminary data.</text>
</comment>
<evidence type="ECO:0000313" key="3">
    <source>
        <dbReference type="EMBL" id="CAF5038345.1"/>
    </source>
</evidence>
<dbReference type="EMBL" id="CAJOBH010156816">
    <property type="protein sequence ID" value="CAF4865074.1"/>
    <property type="molecule type" value="Genomic_DNA"/>
</dbReference>
<proteinExistence type="predicted"/>
<accession>A0A8S3C0M4</accession>
<protein>
    <submittedName>
        <fullName evidence="2">Uncharacterized protein</fullName>
    </submittedName>
</protein>
<reference evidence="2" key="1">
    <citation type="submission" date="2021-02" db="EMBL/GenBank/DDBJ databases">
        <authorList>
            <person name="Nowell W R."/>
        </authorList>
    </citation>
    <scope>NUCLEOTIDE SEQUENCE</scope>
</reference>
<dbReference type="AlphaFoldDB" id="A0A8S3C0M4"/>
<feature type="non-terminal residue" evidence="2">
    <location>
        <position position="1"/>
    </location>
</feature>
<gene>
    <name evidence="1" type="ORF">BYL167_LOCUS50720</name>
    <name evidence="2" type="ORF">BYL167_LOCUS51164</name>
    <name evidence="3" type="ORF">GIL414_LOCUS59280</name>
</gene>
<evidence type="ECO:0000313" key="4">
    <source>
        <dbReference type="Proteomes" id="UP000681967"/>
    </source>
</evidence>
<dbReference type="Proteomes" id="UP000681720">
    <property type="component" value="Unassembled WGS sequence"/>
</dbReference>
<dbReference type="EMBL" id="CAJOBJ010223524">
    <property type="protein sequence ID" value="CAF5038345.1"/>
    <property type="molecule type" value="Genomic_DNA"/>
</dbReference>
<name>A0A8S3C0M4_9BILA</name>
<evidence type="ECO:0000313" key="2">
    <source>
        <dbReference type="EMBL" id="CAF4876204.1"/>
    </source>
</evidence>
<dbReference type="EMBL" id="CAJOBH010160236">
    <property type="protein sequence ID" value="CAF4876204.1"/>
    <property type="molecule type" value="Genomic_DNA"/>
</dbReference>
<dbReference type="Proteomes" id="UP000681967">
    <property type="component" value="Unassembled WGS sequence"/>
</dbReference>